<dbReference type="AlphaFoldDB" id="A0A0R1UV33"/>
<comment type="caution">
    <text evidence="1">The sequence shown here is derived from an EMBL/GenBank/DDBJ whole genome shotgun (WGS) entry which is preliminary data.</text>
</comment>
<organism evidence="1 2">
    <name type="scientific">Levilactobacillus hammesii DSM 16381</name>
    <dbReference type="NCBI Taxonomy" id="1423753"/>
    <lineage>
        <taxon>Bacteria</taxon>
        <taxon>Bacillati</taxon>
        <taxon>Bacillota</taxon>
        <taxon>Bacilli</taxon>
        <taxon>Lactobacillales</taxon>
        <taxon>Lactobacillaceae</taxon>
        <taxon>Levilactobacillus</taxon>
    </lineage>
</organism>
<gene>
    <name evidence="1" type="ORF">FD28_GL002293</name>
</gene>
<name>A0A0R1UV33_9LACO</name>
<dbReference type="EMBL" id="AZFS01000046">
    <property type="protein sequence ID" value="KRL95331.1"/>
    <property type="molecule type" value="Genomic_DNA"/>
</dbReference>
<keyword evidence="2" id="KW-1185">Reference proteome</keyword>
<protein>
    <submittedName>
        <fullName evidence="1">Uncharacterized protein</fullName>
    </submittedName>
</protein>
<dbReference type="STRING" id="1423753.FD28_GL002293"/>
<dbReference type="Proteomes" id="UP000051580">
    <property type="component" value="Unassembled WGS sequence"/>
</dbReference>
<accession>A0A0R1UV33</accession>
<dbReference type="PATRIC" id="fig|1423753.3.peg.2409"/>
<proteinExistence type="predicted"/>
<evidence type="ECO:0000313" key="1">
    <source>
        <dbReference type="EMBL" id="KRL95331.1"/>
    </source>
</evidence>
<reference evidence="1 2" key="1">
    <citation type="journal article" date="2015" name="Genome Announc.">
        <title>Expanding the biotechnology potential of lactobacilli through comparative genomics of 213 strains and associated genera.</title>
        <authorList>
            <person name="Sun Z."/>
            <person name="Harris H.M."/>
            <person name="McCann A."/>
            <person name="Guo C."/>
            <person name="Argimon S."/>
            <person name="Zhang W."/>
            <person name="Yang X."/>
            <person name="Jeffery I.B."/>
            <person name="Cooney J.C."/>
            <person name="Kagawa T.F."/>
            <person name="Liu W."/>
            <person name="Song Y."/>
            <person name="Salvetti E."/>
            <person name="Wrobel A."/>
            <person name="Rasinkangas P."/>
            <person name="Parkhill J."/>
            <person name="Rea M.C."/>
            <person name="O'Sullivan O."/>
            <person name="Ritari J."/>
            <person name="Douillard F.P."/>
            <person name="Paul Ross R."/>
            <person name="Yang R."/>
            <person name="Briner A.E."/>
            <person name="Felis G.E."/>
            <person name="de Vos W.M."/>
            <person name="Barrangou R."/>
            <person name="Klaenhammer T.R."/>
            <person name="Caufield P.W."/>
            <person name="Cui Y."/>
            <person name="Zhang H."/>
            <person name="O'Toole P.W."/>
        </authorList>
    </citation>
    <scope>NUCLEOTIDE SEQUENCE [LARGE SCALE GENOMIC DNA]</scope>
    <source>
        <strain evidence="1 2">DSM 16381</strain>
    </source>
</reference>
<evidence type="ECO:0000313" key="2">
    <source>
        <dbReference type="Proteomes" id="UP000051580"/>
    </source>
</evidence>
<sequence>MVATIGLAGRLPFAEFGPERKIVWKTAISYLMEHVSTMLSEVVQDRPLGKSHG</sequence>